<dbReference type="RefSeq" id="WP_073041991.1">
    <property type="nucleotide sequence ID" value="NZ_FQVB01000056.1"/>
</dbReference>
<dbReference type="Pfam" id="PF13614">
    <property type="entry name" value="AAA_31"/>
    <property type="match status" value="1"/>
</dbReference>
<dbReference type="STRING" id="1121391.SAMN02745206_03596"/>
<dbReference type="PANTHER" id="PTHR13696">
    <property type="entry name" value="P-LOOP CONTAINING NUCLEOSIDE TRIPHOSPHATE HYDROLASE"/>
    <property type="match status" value="1"/>
</dbReference>
<evidence type="ECO:0000259" key="1">
    <source>
        <dbReference type="Pfam" id="PF13614"/>
    </source>
</evidence>
<reference evidence="3" key="1">
    <citation type="submission" date="2016-11" db="EMBL/GenBank/DDBJ databases">
        <authorList>
            <person name="Varghese N."/>
            <person name="Submissions S."/>
        </authorList>
    </citation>
    <scope>NUCLEOTIDE SEQUENCE [LARGE SCALE GENOMIC DNA]</scope>
    <source>
        <strain evidence="3">DSM 9756</strain>
    </source>
</reference>
<dbReference type="AlphaFoldDB" id="A0A1M5IGX3"/>
<evidence type="ECO:0000313" key="3">
    <source>
        <dbReference type="Proteomes" id="UP000184076"/>
    </source>
</evidence>
<name>A0A1M5IGX3_9BACT</name>
<evidence type="ECO:0000313" key="2">
    <source>
        <dbReference type="EMBL" id="SHG27485.1"/>
    </source>
</evidence>
<proteinExistence type="predicted"/>
<dbReference type="CDD" id="cd02042">
    <property type="entry name" value="ParAB_family"/>
    <property type="match status" value="1"/>
</dbReference>
<dbReference type="PANTHER" id="PTHR13696:SF52">
    <property type="entry name" value="PARA FAMILY PROTEIN CT_582"/>
    <property type="match status" value="1"/>
</dbReference>
<dbReference type="OrthoDB" id="9815116at2"/>
<dbReference type="SUPFAM" id="SSF52540">
    <property type="entry name" value="P-loop containing nucleoside triphosphate hydrolases"/>
    <property type="match status" value="1"/>
</dbReference>
<dbReference type="Gene3D" id="3.40.50.300">
    <property type="entry name" value="P-loop containing nucleotide triphosphate hydrolases"/>
    <property type="match status" value="1"/>
</dbReference>
<keyword evidence="3" id="KW-1185">Reference proteome</keyword>
<accession>A0A1M5IGX3</accession>
<organism evidence="2 3">
    <name type="scientific">Desulfacinum infernum DSM 9756</name>
    <dbReference type="NCBI Taxonomy" id="1121391"/>
    <lineage>
        <taxon>Bacteria</taxon>
        <taxon>Pseudomonadati</taxon>
        <taxon>Thermodesulfobacteriota</taxon>
        <taxon>Syntrophobacteria</taxon>
        <taxon>Syntrophobacterales</taxon>
        <taxon>Syntrophobacteraceae</taxon>
        <taxon>Desulfacinum</taxon>
    </lineage>
</organism>
<sequence>MIVTIGNNKGGVGKTSIACNLAAALGRMGKRVLVLDMDSQCNATSILLGGEPVVRGRTMYDLLEPEAGDSFSGSDFVVPTRHLNVYCVPNIEESSALDIPLGRGVPATFTILRDRLPALFPSGSYDFVFLDNPPSIGLWLTISLVASDCVIVPIDAASGHSLAGLRKVLDLIDEVRQALNPSLRFLRLVINRADQRTLVARHIIEQVRMEFPERHFRTIVPLNTAVQQAEYMYRTIFEHDPGSRAAKAYRMLAREFIETVEGVR</sequence>
<dbReference type="InterPro" id="IPR027417">
    <property type="entry name" value="P-loop_NTPase"/>
</dbReference>
<dbReference type="PIRSF" id="PIRSF009320">
    <property type="entry name" value="Nuc_binding_HP_1000"/>
    <property type="match status" value="1"/>
</dbReference>
<dbReference type="EMBL" id="FQVB01000056">
    <property type="protein sequence ID" value="SHG27485.1"/>
    <property type="molecule type" value="Genomic_DNA"/>
</dbReference>
<protein>
    <submittedName>
        <fullName evidence="2">Cellulose biosynthesis protein BcsQ</fullName>
    </submittedName>
</protein>
<feature type="domain" description="AAA" evidence="1">
    <location>
        <begin position="2"/>
        <end position="184"/>
    </location>
</feature>
<dbReference type="InterPro" id="IPR025669">
    <property type="entry name" value="AAA_dom"/>
</dbReference>
<gene>
    <name evidence="2" type="ORF">SAMN02745206_03596</name>
</gene>
<dbReference type="Proteomes" id="UP000184076">
    <property type="component" value="Unassembled WGS sequence"/>
</dbReference>
<dbReference type="InterPro" id="IPR050678">
    <property type="entry name" value="DNA_Partitioning_ATPase"/>
</dbReference>